<gene>
    <name evidence="1" type="ORF">DIC66_15350</name>
</gene>
<evidence type="ECO:0008006" key="3">
    <source>
        <dbReference type="Google" id="ProtNLM"/>
    </source>
</evidence>
<proteinExistence type="predicted"/>
<dbReference type="RefSeq" id="WP_117178770.1">
    <property type="nucleotide sequence ID" value="NZ_QFZK01000010.1"/>
</dbReference>
<dbReference type="Proteomes" id="UP000260665">
    <property type="component" value="Unassembled WGS sequence"/>
</dbReference>
<dbReference type="AlphaFoldDB" id="A0A3E1RA39"/>
<dbReference type="OrthoDB" id="5570854at2"/>
<sequence>MTTQAHDLAAEMLDLPAEERARLLELLIASFEPKSDAQKAWMDLAQQRRADVQIGKVAMVHGASALARVRARLA</sequence>
<name>A0A3E1RA39_9BURK</name>
<accession>A0A3E1RA39</accession>
<keyword evidence="2" id="KW-1185">Reference proteome</keyword>
<evidence type="ECO:0000313" key="1">
    <source>
        <dbReference type="EMBL" id="RFO96091.1"/>
    </source>
</evidence>
<dbReference type="InterPro" id="IPR013406">
    <property type="entry name" value="CHP02574_addiction_mod"/>
</dbReference>
<dbReference type="Pfam" id="PF09720">
    <property type="entry name" value="Unstab_antitox"/>
    <property type="match status" value="1"/>
</dbReference>
<organism evidence="1 2">
    <name type="scientific">Rhodoferax lacus</name>
    <dbReference type="NCBI Taxonomy" id="2184758"/>
    <lineage>
        <taxon>Bacteria</taxon>
        <taxon>Pseudomonadati</taxon>
        <taxon>Pseudomonadota</taxon>
        <taxon>Betaproteobacteria</taxon>
        <taxon>Burkholderiales</taxon>
        <taxon>Comamonadaceae</taxon>
        <taxon>Rhodoferax</taxon>
    </lineage>
</organism>
<comment type="caution">
    <text evidence="1">The sequence shown here is derived from an EMBL/GenBank/DDBJ whole genome shotgun (WGS) entry which is preliminary data.</text>
</comment>
<protein>
    <recommendedName>
        <fullName evidence="3">Addiction module protein</fullName>
    </recommendedName>
</protein>
<dbReference type="EMBL" id="QFZK01000010">
    <property type="protein sequence ID" value="RFO96091.1"/>
    <property type="molecule type" value="Genomic_DNA"/>
</dbReference>
<evidence type="ECO:0000313" key="2">
    <source>
        <dbReference type="Proteomes" id="UP000260665"/>
    </source>
</evidence>
<reference evidence="1 2" key="1">
    <citation type="submission" date="2018-05" db="EMBL/GenBank/DDBJ databases">
        <title>Rhodoferax soyangensis sp.nov., isolated from an oligotrophic freshwater lake.</title>
        <authorList>
            <person name="Park M."/>
        </authorList>
    </citation>
    <scope>NUCLEOTIDE SEQUENCE [LARGE SCALE GENOMIC DNA]</scope>
    <source>
        <strain evidence="1 2">IMCC26218</strain>
    </source>
</reference>